<feature type="compositionally biased region" description="Basic and acidic residues" evidence="1">
    <location>
        <begin position="1099"/>
        <end position="1113"/>
    </location>
</feature>
<feature type="compositionally biased region" description="Polar residues" evidence="1">
    <location>
        <begin position="1022"/>
        <end position="1039"/>
    </location>
</feature>
<feature type="compositionally biased region" description="Pro residues" evidence="1">
    <location>
        <begin position="1073"/>
        <end position="1092"/>
    </location>
</feature>
<evidence type="ECO:0000313" key="2">
    <source>
        <dbReference type="EMBL" id="USW53091.1"/>
    </source>
</evidence>
<protein>
    <submittedName>
        <fullName evidence="2">Uncharacterized protein</fullName>
    </submittedName>
</protein>
<gene>
    <name evidence="2" type="ORF">Slin15195_G064100</name>
</gene>
<feature type="compositionally biased region" description="Basic and acidic residues" evidence="1">
    <location>
        <begin position="159"/>
        <end position="176"/>
    </location>
</feature>
<dbReference type="Proteomes" id="UP001056384">
    <property type="component" value="Chromosome 5"/>
</dbReference>
<evidence type="ECO:0000313" key="3">
    <source>
        <dbReference type="Proteomes" id="UP001056384"/>
    </source>
</evidence>
<sequence length="1285" mass="142376">MATGTKPRARVFRHLKRNQDQPTIEAASLAVSTASVGDNIGPDAIGEIDPGFAQLYSYYEPGLQGGKYEINVDHELRHPDIPPSRPSNTPQDVWDKLVSSQTATVKSRQQFNVNVPRFNLPPGIIHQVYPPQGLADHNNVLPHMVFEDVHFPWQNEGSPRQDEEDQKRDHIPDHPELRSRSKVPWVALWTFAEEEIRLTEPELKGVSQAGLFPDTVQISSHSSPPPVGREQDKATFAVKLAMGEYLEMGGWPKASSSQSAPVNAKVTIPHFDNDEAEPIDRDEQVNVVFVRRDVFESHVCTYNLDGTAPSPHASGGLDGTPDLSRYKYLSHVRNVNQIAMAGLDLPDKGLYSIVHAHRTGPLDITSAKPVIVHLVSIMDIEDNLRIPLDRNLAQNKWIAMISLHAWTYLCLPPETVNFVDTMRGIGHTIQDGGECWLRAPDNAIRNAAGLQSATPTTVTGSISKVLDAVPLAQRTSVNFRLASRLHDGYSLQRYLLQTGEQTVALYRSPLSPTYVPPIKTRKDDGWWPLQSNFSSDYQILDPNLGIVDITYSAAWQLGRTLGIADQAFTASLIRLRGAVITKAARDAKKDIVGARLVKGKAAALSTMMTSITSLAQLGDVKAGDNALPTANRVNKLVNPAPEIMLQKPMSAEDQLSKPVSAFKAPEKERIVLQQKVVTVASSVAAAIPTGSTNGNGPEVFIPFNEINIPASPDWQIVQSWILDKLSLHNIPAHYMISDPAHLPQDSIRFFYIDTNWFDAFIDGALSIGNHLDQEDDIVRQAFKRQLNRYFETPLGEGNMNYLPQIPTFGFFLRSGVVKAFPNLEVHAPWRTAEEMGGNRMETVRLDCLEKDTLLCLFDRTPGQAHWNNDHGDGSKRTNITICQPPHQQCFRLGSSTNPEYVQMQYRTVYTKNPVNDVAGEIYDSLCIIKWKQNGGPMLQKDNTEETATFVSQKQIFDNKTNMLVFPAFAQSCIDVLQSQMKRKNKAGEPTDYFVDNTPSSAVTAVILNSFVSVMNIKLPEAPSSSSADTTSRPPDTTVSPRLIRVAQDADADRAKWKLVPAEDPPVDTRPKPKPPPNPSKIVAPPPPSPPIKRPIRPPSDWEKGNFKFPESERTSLPANSLPLRSPIPTQWISDAFVLGITSNPTPGTTNPVPIYAPSHKQFGIPMDLIVRIIPTRTGQDTEHKLQMFSIEVEFELGGNANQLMRKYDGPGGSMLNNQKWNVHTSQAIKPERVLFTLIPRSTTRLSPLRVNEDLTFAIWGFKPNDTPGVVKAKVTVSTFNPIAVT</sequence>
<dbReference type="EMBL" id="CP099422">
    <property type="protein sequence ID" value="USW53091.1"/>
    <property type="molecule type" value="Genomic_DNA"/>
</dbReference>
<feature type="region of interest" description="Disordered" evidence="1">
    <location>
        <begin position="1020"/>
        <end position="1121"/>
    </location>
</feature>
<name>A0A9Q9AWG9_9PEZI</name>
<evidence type="ECO:0000256" key="1">
    <source>
        <dbReference type="SAM" id="MobiDB-lite"/>
    </source>
</evidence>
<organism evidence="2 3">
    <name type="scientific">Septoria linicola</name>
    <dbReference type="NCBI Taxonomy" id="215465"/>
    <lineage>
        <taxon>Eukaryota</taxon>
        <taxon>Fungi</taxon>
        <taxon>Dikarya</taxon>
        <taxon>Ascomycota</taxon>
        <taxon>Pezizomycotina</taxon>
        <taxon>Dothideomycetes</taxon>
        <taxon>Dothideomycetidae</taxon>
        <taxon>Mycosphaerellales</taxon>
        <taxon>Mycosphaerellaceae</taxon>
        <taxon>Septoria</taxon>
    </lineage>
</organism>
<keyword evidence="3" id="KW-1185">Reference proteome</keyword>
<accession>A0A9Q9AWG9</accession>
<feature type="region of interest" description="Disordered" evidence="1">
    <location>
        <begin position="153"/>
        <end position="176"/>
    </location>
</feature>
<reference evidence="2" key="1">
    <citation type="submission" date="2022-06" db="EMBL/GenBank/DDBJ databases">
        <title>Complete genome sequences of two strains of the flax pathogen Septoria linicola.</title>
        <authorList>
            <person name="Lapalu N."/>
            <person name="Simon A."/>
            <person name="Demenou B."/>
            <person name="Paumier D."/>
            <person name="Guillot M.-P."/>
            <person name="Gout L."/>
            <person name="Valade R."/>
        </authorList>
    </citation>
    <scope>NUCLEOTIDE SEQUENCE</scope>
    <source>
        <strain evidence="2">SE15195</strain>
    </source>
</reference>
<proteinExistence type="predicted"/>